<reference evidence="1 2" key="1">
    <citation type="journal article" date="2024" name="G3 (Bethesda)">
        <title>Genome assembly of Hibiscus sabdariffa L. provides insights into metabolisms of medicinal natural products.</title>
        <authorList>
            <person name="Kim T."/>
        </authorList>
    </citation>
    <scope>NUCLEOTIDE SEQUENCE [LARGE SCALE GENOMIC DNA]</scope>
    <source>
        <strain evidence="1">TK-2024</strain>
        <tissue evidence="1">Old leaves</tissue>
    </source>
</reference>
<name>A0ABR1ZRK8_9ROSI</name>
<evidence type="ECO:0000313" key="2">
    <source>
        <dbReference type="Proteomes" id="UP001472677"/>
    </source>
</evidence>
<sequence length="173" mass="19606">MVDTSMVDGVSDTKVFEEISLRTDKQVTGQKIHVTKEHQEEQFQNEYLMGIEDPCNDSNKNTEFSLWFHHVSCEGFKNFKIFSVVESELAPLLKELTSSDALWSRVSCQRAYELSSTILDPQLIAKVRSPYLITIERDEVGFTGRASKVKGKSDVIKSKVVVALLLMKLDNNT</sequence>
<protein>
    <recommendedName>
        <fullName evidence="3">DRBM domain-containing protein</fullName>
    </recommendedName>
</protein>
<accession>A0ABR1ZRK8</accession>
<keyword evidence="2" id="KW-1185">Reference proteome</keyword>
<dbReference type="Proteomes" id="UP001472677">
    <property type="component" value="Unassembled WGS sequence"/>
</dbReference>
<dbReference type="EMBL" id="JBBPBM010001563">
    <property type="protein sequence ID" value="KAK8483331.1"/>
    <property type="molecule type" value="Genomic_DNA"/>
</dbReference>
<evidence type="ECO:0008006" key="3">
    <source>
        <dbReference type="Google" id="ProtNLM"/>
    </source>
</evidence>
<organism evidence="1 2">
    <name type="scientific">Hibiscus sabdariffa</name>
    <name type="common">roselle</name>
    <dbReference type="NCBI Taxonomy" id="183260"/>
    <lineage>
        <taxon>Eukaryota</taxon>
        <taxon>Viridiplantae</taxon>
        <taxon>Streptophyta</taxon>
        <taxon>Embryophyta</taxon>
        <taxon>Tracheophyta</taxon>
        <taxon>Spermatophyta</taxon>
        <taxon>Magnoliopsida</taxon>
        <taxon>eudicotyledons</taxon>
        <taxon>Gunneridae</taxon>
        <taxon>Pentapetalae</taxon>
        <taxon>rosids</taxon>
        <taxon>malvids</taxon>
        <taxon>Malvales</taxon>
        <taxon>Malvaceae</taxon>
        <taxon>Malvoideae</taxon>
        <taxon>Hibiscus</taxon>
    </lineage>
</organism>
<gene>
    <name evidence="1" type="ORF">V6N12_000461</name>
</gene>
<evidence type="ECO:0000313" key="1">
    <source>
        <dbReference type="EMBL" id="KAK8483331.1"/>
    </source>
</evidence>
<proteinExistence type="predicted"/>
<comment type="caution">
    <text evidence="1">The sequence shown here is derived from an EMBL/GenBank/DDBJ whole genome shotgun (WGS) entry which is preliminary data.</text>
</comment>